<dbReference type="InterPro" id="IPR039311">
    <property type="entry name" value="FAM187A/B"/>
</dbReference>
<comment type="similarity">
    <text evidence="2">Belongs to the FAM187 family.</text>
</comment>
<evidence type="ECO:0000256" key="9">
    <source>
        <dbReference type="SAM" id="SignalP"/>
    </source>
</evidence>
<dbReference type="InterPro" id="IPR036179">
    <property type="entry name" value="Ig-like_dom_sf"/>
</dbReference>
<feature type="domain" description="Ig-like" evidence="10">
    <location>
        <begin position="36"/>
        <end position="128"/>
    </location>
</feature>
<dbReference type="Pfam" id="PF07686">
    <property type="entry name" value="V-set"/>
    <property type="match status" value="1"/>
</dbReference>
<dbReference type="InterPro" id="IPR007110">
    <property type="entry name" value="Ig-like_dom"/>
</dbReference>
<reference evidence="11 12" key="1">
    <citation type="submission" date="2019-09" db="EMBL/GenBank/DDBJ databases">
        <title>Bird 10,000 Genomes (B10K) Project - Family phase.</title>
        <authorList>
            <person name="Zhang G."/>
        </authorList>
    </citation>
    <scope>NUCLEOTIDE SEQUENCE [LARGE SCALE GENOMIC DNA]</scope>
    <source>
        <strain evidence="11">B10K-CU-031-07</strain>
        <tissue evidence="11">Muscle</tissue>
    </source>
</reference>
<evidence type="ECO:0000256" key="4">
    <source>
        <dbReference type="ARBA" id="ARBA00022729"/>
    </source>
</evidence>
<dbReference type="SMART" id="SM00408">
    <property type="entry name" value="IGc2"/>
    <property type="match status" value="2"/>
</dbReference>
<dbReference type="SMART" id="SM00409">
    <property type="entry name" value="IG"/>
    <property type="match status" value="2"/>
</dbReference>
<evidence type="ECO:0000256" key="7">
    <source>
        <dbReference type="ARBA" id="ARBA00023180"/>
    </source>
</evidence>
<dbReference type="OrthoDB" id="9899560at2759"/>
<evidence type="ECO:0000256" key="8">
    <source>
        <dbReference type="SAM" id="Phobius"/>
    </source>
</evidence>
<organism evidence="11 12">
    <name type="scientific">Geococcyx californianus</name>
    <name type="common">Greater roadrunner</name>
    <name type="synonym">Saurothera californiana</name>
    <dbReference type="NCBI Taxonomy" id="8947"/>
    <lineage>
        <taxon>Eukaryota</taxon>
        <taxon>Metazoa</taxon>
        <taxon>Chordata</taxon>
        <taxon>Craniata</taxon>
        <taxon>Vertebrata</taxon>
        <taxon>Euteleostomi</taxon>
        <taxon>Archelosauria</taxon>
        <taxon>Archosauria</taxon>
        <taxon>Dinosauria</taxon>
        <taxon>Saurischia</taxon>
        <taxon>Theropoda</taxon>
        <taxon>Coelurosauria</taxon>
        <taxon>Aves</taxon>
        <taxon>Neognathae</taxon>
        <taxon>Neoaves</taxon>
        <taxon>Otidimorphae</taxon>
        <taxon>Cuculiformes</taxon>
        <taxon>Neomorphidae</taxon>
        <taxon>Geococcyx</taxon>
    </lineage>
</organism>
<proteinExistence type="inferred from homology"/>
<sequence>MVARMLGASILLCMADVLHSFAIEEKGDVYNRMACPAFLMFVNTAYLAGMTFELPCRCKPKEVSSVVWYFQKNMENHKPTILTDLAGTRVVDSGHIRVGSNLLKRFSIRMFSLIIFHSQESDSGHYLCGTDKGDFFYGYDVDVQPTKHIRVAFMDKDEHIQDDSTAKDFNLFTTFWDWTRCDRCGVRGEQRRIGLCYMQSPWLHPRYRTAMPNVTSCGSNAVPAHLQKPGHLRRPEIAIRSCLTPCQEKKVHKEGIQGISDVISKLSQKPWLSRIPTQFHRQLLGGDLVITCPGARPEHAVAWDKESVRLYLSHYLIGVNKTMRIFIDHGNHLHIQQIKVNDEGTYFCWREGKLVAAFRLRVIKWHQHWRTFNDPETIYAIKNIGLSYLIISALFIVIHVCRQCWRASRCLTRV</sequence>
<evidence type="ECO:0000256" key="1">
    <source>
        <dbReference type="ARBA" id="ARBA00004479"/>
    </source>
</evidence>
<dbReference type="InterPro" id="IPR003599">
    <property type="entry name" value="Ig_sub"/>
</dbReference>
<dbReference type="PANTHER" id="PTHR32178">
    <property type="entry name" value="FAM187"/>
    <property type="match status" value="1"/>
</dbReference>
<evidence type="ECO:0000256" key="6">
    <source>
        <dbReference type="ARBA" id="ARBA00023136"/>
    </source>
</evidence>
<dbReference type="SUPFAM" id="SSF48726">
    <property type="entry name" value="Immunoglobulin"/>
    <property type="match status" value="2"/>
</dbReference>
<dbReference type="InterPro" id="IPR013106">
    <property type="entry name" value="Ig_V-set"/>
</dbReference>
<keyword evidence="3 8" id="KW-0812">Transmembrane</keyword>
<evidence type="ECO:0000256" key="2">
    <source>
        <dbReference type="ARBA" id="ARBA00008727"/>
    </source>
</evidence>
<gene>
    <name evidence="11" type="primary">Fam187a</name>
    <name evidence="11" type="ORF">GEOCAL_R10443</name>
</gene>
<name>A0A7K4IW13_GEOCA</name>
<feature type="non-terminal residue" evidence="11">
    <location>
        <position position="1"/>
    </location>
</feature>
<comment type="caution">
    <text evidence="11">The sequence shown here is derived from an EMBL/GenBank/DDBJ whole genome shotgun (WGS) entry which is preliminary data.</text>
</comment>
<feature type="signal peptide" evidence="9">
    <location>
        <begin position="1"/>
        <end position="20"/>
    </location>
</feature>
<dbReference type="GO" id="GO:0016020">
    <property type="term" value="C:membrane"/>
    <property type="evidence" value="ECO:0007669"/>
    <property type="project" value="UniProtKB-SubCell"/>
</dbReference>
<keyword evidence="6 8" id="KW-0472">Membrane</keyword>
<dbReference type="AlphaFoldDB" id="A0A7K4IW13"/>
<feature type="domain" description="Ig-like" evidence="10">
    <location>
        <begin position="270"/>
        <end position="348"/>
    </location>
</feature>
<evidence type="ECO:0000313" key="11">
    <source>
        <dbReference type="EMBL" id="NWH56877.1"/>
    </source>
</evidence>
<feature type="chain" id="PRO_5029860065" evidence="9">
    <location>
        <begin position="21"/>
        <end position="414"/>
    </location>
</feature>
<dbReference type="InterPro" id="IPR013783">
    <property type="entry name" value="Ig-like_fold"/>
</dbReference>
<comment type="subcellular location">
    <subcellularLocation>
        <location evidence="1">Membrane</location>
        <topology evidence="1">Single-pass type I membrane protein</topology>
    </subcellularLocation>
</comment>
<keyword evidence="12" id="KW-1185">Reference proteome</keyword>
<evidence type="ECO:0000256" key="5">
    <source>
        <dbReference type="ARBA" id="ARBA00022989"/>
    </source>
</evidence>
<keyword evidence="7" id="KW-0325">Glycoprotein</keyword>
<dbReference type="PANTHER" id="PTHR32178:SF7">
    <property type="entry name" value="IG-LIKE V-TYPE DOMAIN-CONTAINING PROTEIN FAM187A"/>
    <property type="match status" value="1"/>
</dbReference>
<dbReference type="Proteomes" id="UP000531151">
    <property type="component" value="Unassembled WGS sequence"/>
</dbReference>
<keyword evidence="5 8" id="KW-1133">Transmembrane helix</keyword>
<keyword evidence="4 9" id="KW-0732">Signal</keyword>
<dbReference type="PROSITE" id="PS50835">
    <property type="entry name" value="IG_LIKE"/>
    <property type="match status" value="2"/>
</dbReference>
<dbReference type="Gene3D" id="2.60.40.10">
    <property type="entry name" value="Immunoglobulins"/>
    <property type="match status" value="2"/>
</dbReference>
<evidence type="ECO:0000259" key="10">
    <source>
        <dbReference type="PROSITE" id="PS50835"/>
    </source>
</evidence>
<dbReference type="EMBL" id="VWPV01003283">
    <property type="protein sequence ID" value="NWH56877.1"/>
    <property type="molecule type" value="Genomic_DNA"/>
</dbReference>
<accession>A0A7K4IW13</accession>
<evidence type="ECO:0000313" key="12">
    <source>
        <dbReference type="Proteomes" id="UP000531151"/>
    </source>
</evidence>
<feature type="transmembrane region" description="Helical" evidence="8">
    <location>
        <begin position="385"/>
        <end position="405"/>
    </location>
</feature>
<protein>
    <submittedName>
        <fullName evidence="11">F187A protein</fullName>
    </submittedName>
</protein>
<evidence type="ECO:0000256" key="3">
    <source>
        <dbReference type="ARBA" id="ARBA00022692"/>
    </source>
</evidence>
<dbReference type="InterPro" id="IPR003598">
    <property type="entry name" value="Ig_sub2"/>
</dbReference>
<feature type="non-terminal residue" evidence="11">
    <location>
        <position position="414"/>
    </location>
</feature>